<dbReference type="PANTHER" id="PTHR47816">
    <property type="entry name" value="RIBOSOMAL RNA SMALL SUBUNIT METHYLTRANSFERASE C"/>
    <property type="match status" value="1"/>
</dbReference>
<dbReference type="InterPro" id="IPR029063">
    <property type="entry name" value="SAM-dependent_MTases_sf"/>
</dbReference>
<keyword evidence="3 7" id="KW-0489">Methyltransferase</keyword>
<dbReference type="RefSeq" id="WP_023851183.1">
    <property type="nucleotide sequence ID" value="NZ_CP047166.1"/>
</dbReference>
<evidence type="ECO:0000313" key="8">
    <source>
        <dbReference type="Proteomes" id="UP000596387"/>
    </source>
</evidence>
<sequence>MSSSRLSHAVTSGGLVLPDSGPVVLYGAPGDAALPVAAEHARVVQGFRPDVEAWEARGLPVSPALPDKAVAVIVTLPRARDLAEDRIARAAALATDLVVVDGAKTDGIEAIAKALRSRVEVLGQVSKAHGKCLWFRSEGAGQALSGWRRPDRLDTPDGITAPGVFSADGADPASVALAAALPATLKGRVADLGAGWGWLSGEILTRSGITSLDLVEADHSALTCARANVTDPRAAFHWADATRWAPAAPLDAVIMNPPFHSGRRADPALGRAFIEVAARVLAPHGQLWLVANRHLPYETALDTLFRDTTEIGGDSRFKILQAARKRR</sequence>
<dbReference type="EMBL" id="CP047166">
    <property type="protein sequence ID" value="QRF67973.1"/>
    <property type="molecule type" value="Genomic_DNA"/>
</dbReference>
<evidence type="ECO:0000259" key="6">
    <source>
        <dbReference type="Pfam" id="PF05175"/>
    </source>
</evidence>
<keyword evidence="1" id="KW-0963">Cytoplasm</keyword>
<keyword evidence="5" id="KW-0949">S-adenosyl-L-methionine</keyword>
<name>A0ABX7FE64_9RHOB</name>
<dbReference type="CDD" id="cd02440">
    <property type="entry name" value="AdoMet_MTases"/>
    <property type="match status" value="1"/>
</dbReference>
<evidence type="ECO:0000256" key="1">
    <source>
        <dbReference type="ARBA" id="ARBA00022490"/>
    </source>
</evidence>
<evidence type="ECO:0000256" key="3">
    <source>
        <dbReference type="ARBA" id="ARBA00022603"/>
    </source>
</evidence>
<dbReference type="InterPro" id="IPR002052">
    <property type="entry name" value="DNA_methylase_N6_adenine_CS"/>
</dbReference>
<dbReference type="GO" id="GO:0032259">
    <property type="term" value="P:methylation"/>
    <property type="evidence" value="ECO:0007669"/>
    <property type="project" value="UniProtKB-KW"/>
</dbReference>
<organism evidence="7 8">
    <name type="scientific">Ponticoccus alexandrii</name>
    <dbReference type="NCBI Taxonomy" id="1943633"/>
    <lineage>
        <taxon>Bacteria</taxon>
        <taxon>Pseudomonadati</taxon>
        <taxon>Pseudomonadota</taxon>
        <taxon>Alphaproteobacteria</taxon>
        <taxon>Rhodobacterales</taxon>
        <taxon>Roseobacteraceae</taxon>
        <taxon>Ponticoccus</taxon>
    </lineage>
</organism>
<accession>A0ABX7FE64</accession>
<keyword evidence="2" id="KW-0698">rRNA processing</keyword>
<dbReference type="InterPro" id="IPR007848">
    <property type="entry name" value="Small_mtfrase_dom"/>
</dbReference>
<keyword evidence="4" id="KW-0808">Transferase</keyword>
<dbReference type="SUPFAM" id="SSF53335">
    <property type="entry name" value="S-adenosyl-L-methionine-dependent methyltransferases"/>
    <property type="match status" value="1"/>
</dbReference>
<feature type="domain" description="Methyltransferase small" evidence="6">
    <location>
        <begin position="160"/>
        <end position="321"/>
    </location>
</feature>
<dbReference type="PANTHER" id="PTHR47816:SF4">
    <property type="entry name" value="RIBOSOMAL RNA SMALL SUBUNIT METHYLTRANSFERASE C"/>
    <property type="match status" value="1"/>
</dbReference>
<keyword evidence="8" id="KW-1185">Reference proteome</keyword>
<dbReference type="InterPro" id="IPR046977">
    <property type="entry name" value="RsmC/RlmG"/>
</dbReference>
<dbReference type="Proteomes" id="UP000596387">
    <property type="component" value="Chromosome"/>
</dbReference>
<evidence type="ECO:0000256" key="4">
    <source>
        <dbReference type="ARBA" id="ARBA00022679"/>
    </source>
</evidence>
<dbReference type="GO" id="GO:0008168">
    <property type="term" value="F:methyltransferase activity"/>
    <property type="evidence" value="ECO:0007669"/>
    <property type="project" value="UniProtKB-KW"/>
</dbReference>
<evidence type="ECO:0000256" key="2">
    <source>
        <dbReference type="ARBA" id="ARBA00022552"/>
    </source>
</evidence>
<dbReference type="Gene3D" id="3.40.50.150">
    <property type="entry name" value="Vaccinia Virus protein VP39"/>
    <property type="match status" value="1"/>
</dbReference>
<protein>
    <submittedName>
        <fullName evidence="7">Methyltransferase</fullName>
    </submittedName>
</protein>
<evidence type="ECO:0000313" key="7">
    <source>
        <dbReference type="EMBL" id="QRF67973.1"/>
    </source>
</evidence>
<gene>
    <name evidence="7" type="ORF">GQA70_17685</name>
</gene>
<dbReference type="PROSITE" id="PS00092">
    <property type="entry name" value="N6_MTASE"/>
    <property type="match status" value="1"/>
</dbReference>
<reference evidence="7 8" key="1">
    <citation type="submission" date="2019-12" db="EMBL/GenBank/DDBJ databases">
        <title>Complete Genome Sequence of a Quorum-Sensing Bacterium,Rhodobacteraceae bacterium C31, Isolated from a marine microalgae symbiotic bacteria.</title>
        <authorList>
            <person name="Zhang Y."/>
        </authorList>
    </citation>
    <scope>NUCLEOTIDE SEQUENCE [LARGE SCALE GENOMIC DNA]</scope>
    <source>
        <strain evidence="7 8">C31</strain>
    </source>
</reference>
<proteinExistence type="predicted"/>
<evidence type="ECO:0000256" key="5">
    <source>
        <dbReference type="ARBA" id="ARBA00022691"/>
    </source>
</evidence>
<dbReference type="Pfam" id="PF05175">
    <property type="entry name" value="MTS"/>
    <property type="match status" value="1"/>
</dbReference>